<dbReference type="CDD" id="cd18789">
    <property type="entry name" value="SF2_C_XPB"/>
    <property type="match status" value="1"/>
</dbReference>
<evidence type="ECO:0000259" key="10">
    <source>
        <dbReference type="PROSITE" id="PS51192"/>
    </source>
</evidence>
<evidence type="ECO:0000256" key="1">
    <source>
        <dbReference type="ARBA" id="ARBA00006637"/>
    </source>
</evidence>
<dbReference type="InterPro" id="IPR014001">
    <property type="entry name" value="Helicase_ATP-bd"/>
</dbReference>
<dbReference type="PANTHER" id="PTHR11274">
    <property type="entry name" value="RAD25/XP-B DNA REPAIR HELICASE"/>
    <property type="match status" value="1"/>
</dbReference>
<dbReference type="Gene3D" id="3.40.50.300">
    <property type="entry name" value="P-loop containing nucleotide triphosphate hydrolases"/>
    <property type="match status" value="2"/>
</dbReference>
<comment type="similarity">
    <text evidence="1">Belongs to the helicase family. RAD25/XPB subfamily.</text>
</comment>
<dbReference type="InterPro" id="IPR032830">
    <property type="entry name" value="XPB/Ssl2_N"/>
</dbReference>
<dbReference type="RefSeq" id="WP_379864609.1">
    <property type="nucleotide sequence ID" value="NZ_JBHTBW010000021.1"/>
</dbReference>
<dbReference type="SMART" id="SM00490">
    <property type="entry name" value="HELICc"/>
    <property type="match status" value="1"/>
</dbReference>
<evidence type="ECO:0000256" key="3">
    <source>
        <dbReference type="ARBA" id="ARBA00022801"/>
    </source>
</evidence>
<name>A0ABW2RK09_9BACL</name>
<dbReference type="EC" id="5.6.2.4" evidence="8"/>
<keyword evidence="2" id="KW-0547">Nucleotide-binding</keyword>
<dbReference type="Proteomes" id="UP001596500">
    <property type="component" value="Unassembled WGS sequence"/>
</dbReference>
<dbReference type="GO" id="GO:0004386">
    <property type="term" value="F:helicase activity"/>
    <property type="evidence" value="ECO:0007669"/>
    <property type="project" value="UniProtKB-KW"/>
</dbReference>
<evidence type="ECO:0000313" key="12">
    <source>
        <dbReference type="EMBL" id="MFC7441318.1"/>
    </source>
</evidence>
<keyword evidence="6" id="KW-0413">Isomerase</keyword>
<comment type="catalytic activity">
    <reaction evidence="7">
        <text>Couples ATP hydrolysis with the unwinding of duplex DNA by translocating in the 3'-5' direction.</text>
        <dbReference type="EC" id="5.6.2.4"/>
    </reaction>
</comment>
<dbReference type="InterPro" id="IPR050615">
    <property type="entry name" value="ATP-dep_DNA_Helicase"/>
</dbReference>
<dbReference type="InterPro" id="IPR001650">
    <property type="entry name" value="Helicase_C-like"/>
</dbReference>
<sequence>MNPGQRPFIIHSNGTIFVERRHPDVTRLCAELRALAYPVKETEQLITYRFAFDSLRVRHIEPTRTAEEWIDWLKEHSKVPVPTRISQQLREALASPFKQTTEMPEVGDFLAIQLVDQERFAGLRDYQRQAVEAFANQTRHSRGGVILLPCGAGKTVVGLGAMAHLQKETIILAPNNTSVKQWRRELLSKTSLSEAEVGEYTAEGKLIRPVTITTYQMLTYRDAKEDAYPHLQALCSRKWGLVIYDEVHMLPAPVFRLTAELCAARRLGLTATLVREDGKENEVFSLIGPLVYQCAWKELEHLGWIREAVCREMRVPMAEKAVRAYQQASKKQRVRIAAENPAKLKAIAQLLELHQGEQMLIIGHYLRQLEEIADRFGFPLITGQMSQERREAWYQKFRLKEIPVLVVSKVANLAVDLPSASVGIQVSGTYGSRQEEAQRLGRVLRSSVPGHKAYFYQLVSENTVEEEYAWRRQCFLAEQGYQYELLKWGDG</sequence>
<evidence type="ECO:0000256" key="9">
    <source>
        <dbReference type="ARBA" id="ARBA00048988"/>
    </source>
</evidence>
<gene>
    <name evidence="12" type="ORF">ACFQNG_09115</name>
</gene>
<dbReference type="EMBL" id="JBHTBW010000021">
    <property type="protein sequence ID" value="MFC7441318.1"/>
    <property type="molecule type" value="Genomic_DNA"/>
</dbReference>
<feature type="domain" description="Helicase ATP-binding" evidence="10">
    <location>
        <begin position="135"/>
        <end position="291"/>
    </location>
</feature>
<dbReference type="PROSITE" id="PS51194">
    <property type="entry name" value="HELICASE_CTER"/>
    <property type="match status" value="1"/>
</dbReference>
<dbReference type="InterPro" id="IPR027417">
    <property type="entry name" value="P-loop_NTPase"/>
</dbReference>
<proteinExistence type="inferred from homology"/>
<dbReference type="InterPro" id="IPR006935">
    <property type="entry name" value="Helicase/UvrB_N"/>
</dbReference>
<keyword evidence="3" id="KW-0378">Hydrolase</keyword>
<keyword evidence="4 12" id="KW-0347">Helicase</keyword>
<evidence type="ECO:0000256" key="6">
    <source>
        <dbReference type="ARBA" id="ARBA00023235"/>
    </source>
</evidence>
<evidence type="ECO:0000259" key="11">
    <source>
        <dbReference type="PROSITE" id="PS51194"/>
    </source>
</evidence>
<dbReference type="PANTHER" id="PTHR11274:SF0">
    <property type="entry name" value="GENERAL TRANSCRIPTION AND DNA REPAIR FACTOR IIH HELICASE SUBUNIT XPB"/>
    <property type="match status" value="1"/>
</dbReference>
<feature type="domain" description="Helicase C-terminal" evidence="11">
    <location>
        <begin position="346"/>
        <end position="489"/>
    </location>
</feature>
<dbReference type="SUPFAM" id="SSF52540">
    <property type="entry name" value="P-loop containing nucleoside triphosphate hydrolases"/>
    <property type="match status" value="1"/>
</dbReference>
<evidence type="ECO:0000313" key="13">
    <source>
        <dbReference type="Proteomes" id="UP001596500"/>
    </source>
</evidence>
<organism evidence="12 13">
    <name type="scientific">Laceyella putida</name>
    <dbReference type="NCBI Taxonomy" id="110101"/>
    <lineage>
        <taxon>Bacteria</taxon>
        <taxon>Bacillati</taxon>
        <taxon>Bacillota</taxon>
        <taxon>Bacilli</taxon>
        <taxon>Bacillales</taxon>
        <taxon>Thermoactinomycetaceae</taxon>
        <taxon>Laceyella</taxon>
    </lineage>
</organism>
<comment type="catalytic activity">
    <reaction evidence="9">
        <text>ATP + H2O = ADP + phosphate + H(+)</text>
        <dbReference type="Rhea" id="RHEA:13065"/>
        <dbReference type="ChEBI" id="CHEBI:15377"/>
        <dbReference type="ChEBI" id="CHEBI:15378"/>
        <dbReference type="ChEBI" id="CHEBI:30616"/>
        <dbReference type="ChEBI" id="CHEBI:43474"/>
        <dbReference type="ChEBI" id="CHEBI:456216"/>
        <dbReference type="EC" id="5.6.2.4"/>
    </reaction>
</comment>
<keyword evidence="5" id="KW-0067">ATP-binding</keyword>
<accession>A0ABW2RK09</accession>
<evidence type="ECO:0000256" key="5">
    <source>
        <dbReference type="ARBA" id="ARBA00022840"/>
    </source>
</evidence>
<dbReference type="Pfam" id="PF04851">
    <property type="entry name" value="ResIII"/>
    <property type="match status" value="1"/>
</dbReference>
<dbReference type="Pfam" id="PF13625">
    <property type="entry name" value="Helicase_C_3"/>
    <property type="match status" value="1"/>
</dbReference>
<protein>
    <recommendedName>
        <fullName evidence="8">DNA 3'-5' helicase</fullName>
        <ecNumber evidence="8">5.6.2.4</ecNumber>
    </recommendedName>
</protein>
<comment type="caution">
    <text evidence="12">The sequence shown here is derived from an EMBL/GenBank/DDBJ whole genome shotgun (WGS) entry which is preliminary data.</text>
</comment>
<evidence type="ECO:0000256" key="8">
    <source>
        <dbReference type="ARBA" id="ARBA00034808"/>
    </source>
</evidence>
<evidence type="ECO:0000256" key="7">
    <source>
        <dbReference type="ARBA" id="ARBA00034617"/>
    </source>
</evidence>
<dbReference type="InterPro" id="IPR032438">
    <property type="entry name" value="ERCC3_RAD25_C"/>
</dbReference>
<dbReference type="PROSITE" id="PS51192">
    <property type="entry name" value="HELICASE_ATP_BIND_1"/>
    <property type="match status" value="1"/>
</dbReference>
<evidence type="ECO:0000256" key="2">
    <source>
        <dbReference type="ARBA" id="ARBA00022741"/>
    </source>
</evidence>
<reference evidence="13" key="1">
    <citation type="journal article" date="2019" name="Int. J. Syst. Evol. Microbiol.">
        <title>The Global Catalogue of Microorganisms (GCM) 10K type strain sequencing project: providing services to taxonomists for standard genome sequencing and annotation.</title>
        <authorList>
            <consortium name="The Broad Institute Genomics Platform"/>
            <consortium name="The Broad Institute Genome Sequencing Center for Infectious Disease"/>
            <person name="Wu L."/>
            <person name="Ma J."/>
        </authorList>
    </citation>
    <scope>NUCLEOTIDE SEQUENCE [LARGE SCALE GENOMIC DNA]</scope>
    <source>
        <strain evidence="13">CGMCC 1.12942</strain>
    </source>
</reference>
<evidence type="ECO:0000256" key="4">
    <source>
        <dbReference type="ARBA" id="ARBA00022806"/>
    </source>
</evidence>
<keyword evidence="13" id="KW-1185">Reference proteome</keyword>
<dbReference type="SMART" id="SM00487">
    <property type="entry name" value="DEXDc"/>
    <property type="match status" value="1"/>
</dbReference>
<dbReference type="Pfam" id="PF16203">
    <property type="entry name" value="ERCC3_RAD25_C"/>
    <property type="match status" value="1"/>
</dbReference>